<dbReference type="EMBL" id="BFAA01007450">
    <property type="protein sequence ID" value="GCB60084.1"/>
    <property type="molecule type" value="Genomic_DNA"/>
</dbReference>
<gene>
    <name evidence="13" type="ORF">scyTo_0014106</name>
</gene>
<comment type="subcellular location">
    <subcellularLocation>
        <location evidence="1">Cell membrane</location>
    </subcellularLocation>
    <subcellularLocation>
        <location evidence="2">Cytoplasm</location>
        <location evidence="2">Cytoskeleton</location>
        <location evidence="2">Cilium axoneme</location>
    </subcellularLocation>
</comment>
<dbReference type="GO" id="GO:0007399">
    <property type="term" value="P:nervous system development"/>
    <property type="evidence" value="ECO:0007669"/>
    <property type="project" value="TreeGrafter"/>
</dbReference>
<organism evidence="13 14">
    <name type="scientific">Scyliorhinus torazame</name>
    <name type="common">Cloudy catshark</name>
    <name type="synonym">Catulus torazame</name>
    <dbReference type="NCBI Taxonomy" id="75743"/>
    <lineage>
        <taxon>Eukaryota</taxon>
        <taxon>Metazoa</taxon>
        <taxon>Chordata</taxon>
        <taxon>Craniata</taxon>
        <taxon>Vertebrata</taxon>
        <taxon>Chondrichthyes</taxon>
        <taxon>Elasmobranchii</taxon>
        <taxon>Galeomorphii</taxon>
        <taxon>Galeoidea</taxon>
        <taxon>Carcharhiniformes</taxon>
        <taxon>Scyliorhinidae</taxon>
        <taxon>Scyliorhinus</taxon>
    </lineage>
</organism>
<accession>A0A401NH12</accession>
<keyword evidence="10" id="KW-0472">Membrane</keyword>
<evidence type="ECO:0000256" key="3">
    <source>
        <dbReference type="ARBA" id="ARBA00006059"/>
    </source>
</evidence>
<evidence type="ECO:0000256" key="7">
    <source>
        <dbReference type="ARBA" id="ARBA00022737"/>
    </source>
</evidence>
<evidence type="ECO:0000256" key="1">
    <source>
        <dbReference type="ARBA" id="ARBA00004236"/>
    </source>
</evidence>
<evidence type="ECO:0000256" key="2">
    <source>
        <dbReference type="ARBA" id="ARBA00004430"/>
    </source>
</evidence>
<dbReference type="OrthoDB" id="10013020at2759"/>
<dbReference type="InterPro" id="IPR024511">
    <property type="entry name" value="Frtz"/>
</dbReference>
<sequence length="246" mass="28276">MIRLLLVQLKRYMLGVSILLFWGNVYLVPKPVSSYSAGRAIAKGLPLDCADNRALSSICHQMSFCLTELHLWSMKNTLQVKDTDVGTYQYYDKREAVSPSDCCYLEEKQHMIEAREYMWAPKNRRPDKLRDTLKEFEELLQCSRCVLSKWKNKNFCQLFFGSGVLVSLSLSGPHLEKAMIDRTLVGRLISDTINDAVLADNFMIIAFLETSKLCFVQFTKKQNSPEVDRRIEKLSSSDLKMLPDLL</sequence>
<evidence type="ECO:0000313" key="14">
    <source>
        <dbReference type="Proteomes" id="UP000288216"/>
    </source>
</evidence>
<dbReference type="GO" id="GO:0005886">
    <property type="term" value="C:plasma membrane"/>
    <property type="evidence" value="ECO:0007669"/>
    <property type="project" value="UniProtKB-SubCell"/>
</dbReference>
<evidence type="ECO:0000256" key="5">
    <source>
        <dbReference type="ARBA" id="ARBA00022490"/>
    </source>
</evidence>
<dbReference type="GO" id="GO:0045184">
    <property type="term" value="P:establishment of protein localization"/>
    <property type="evidence" value="ECO:0007669"/>
    <property type="project" value="TreeGrafter"/>
</dbReference>
<evidence type="ECO:0000313" key="13">
    <source>
        <dbReference type="EMBL" id="GCB60084.1"/>
    </source>
</evidence>
<dbReference type="Proteomes" id="UP000288216">
    <property type="component" value="Unassembled WGS sequence"/>
</dbReference>
<evidence type="ECO:0000256" key="9">
    <source>
        <dbReference type="ARBA" id="ARBA00023069"/>
    </source>
</evidence>
<name>A0A401NH12_SCYTO</name>
<evidence type="ECO:0000256" key="11">
    <source>
        <dbReference type="ARBA" id="ARBA00023212"/>
    </source>
</evidence>
<keyword evidence="9" id="KW-0969">Cilium</keyword>
<keyword evidence="6" id="KW-0853">WD repeat</keyword>
<keyword evidence="11" id="KW-0206">Cytoskeleton</keyword>
<keyword evidence="14" id="KW-1185">Reference proteome</keyword>
<evidence type="ECO:0000256" key="10">
    <source>
        <dbReference type="ARBA" id="ARBA00023136"/>
    </source>
</evidence>
<keyword evidence="12" id="KW-0966">Cell projection</keyword>
<dbReference type="AlphaFoldDB" id="A0A401NH12"/>
<keyword evidence="4" id="KW-1003">Cell membrane</keyword>
<dbReference type="GO" id="GO:0097541">
    <property type="term" value="C:axonemal basal plate"/>
    <property type="evidence" value="ECO:0007669"/>
    <property type="project" value="TreeGrafter"/>
</dbReference>
<comment type="similarity">
    <text evidence="3">Belongs to the WD repeat fritz family.</text>
</comment>
<dbReference type="STRING" id="75743.A0A401NH12"/>
<evidence type="ECO:0000256" key="6">
    <source>
        <dbReference type="ARBA" id="ARBA00022574"/>
    </source>
</evidence>
<dbReference type="GO" id="GO:0044782">
    <property type="term" value="P:cilium organization"/>
    <property type="evidence" value="ECO:0007669"/>
    <property type="project" value="TreeGrafter"/>
</dbReference>
<keyword evidence="8" id="KW-0970">Cilium biogenesis/degradation</keyword>
<protein>
    <submittedName>
        <fullName evidence="13">Uncharacterized protein</fullName>
    </submittedName>
</protein>
<feature type="non-terminal residue" evidence="13">
    <location>
        <position position="246"/>
    </location>
</feature>
<dbReference type="PANTHER" id="PTHR13667">
    <property type="entry name" value="HOMOLOC-13"/>
    <property type="match status" value="1"/>
</dbReference>
<proteinExistence type="inferred from homology"/>
<keyword evidence="7" id="KW-0677">Repeat</keyword>
<dbReference type="PANTHER" id="PTHR13667:SF5">
    <property type="entry name" value="WD REPEAT-CONTAINING AND PLANAR CELL POLARITY EFFECTOR PROTEIN FRITZ HOMOLOG"/>
    <property type="match status" value="1"/>
</dbReference>
<evidence type="ECO:0000256" key="4">
    <source>
        <dbReference type="ARBA" id="ARBA00022475"/>
    </source>
</evidence>
<evidence type="ECO:0000256" key="12">
    <source>
        <dbReference type="ARBA" id="ARBA00023273"/>
    </source>
</evidence>
<reference evidence="13 14" key="1">
    <citation type="journal article" date="2018" name="Nat. Ecol. Evol.">
        <title>Shark genomes provide insights into elasmobranch evolution and the origin of vertebrates.</title>
        <authorList>
            <person name="Hara Y"/>
            <person name="Yamaguchi K"/>
            <person name="Onimaru K"/>
            <person name="Kadota M"/>
            <person name="Koyanagi M"/>
            <person name="Keeley SD"/>
            <person name="Tatsumi K"/>
            <person name="Tanaka K"/>
            <person name="Motone F"/>
            <person name="Kageyama Y"/>
            <person name="Nozu R"/>
            <person name="Adachi N"/>
            <person name="Nishimura O"/>
            <person name="Nakagawa R"/>
            <person name="Tanegashima C"/>
            <person name="Kiyatake I"/>
            <person name="Matsumoto R"/>
            <person name="Murakumo K"/>
            <person name="Nishida K"/>
            <person name="Terakita A"/>
            <person name="Kuratani S"/>
            <person name="Sato K"/>
            <person name="Hyodo S Kuraku.S."/>
        </authorList>
    </citation>
    <scope>NUCLEOTIDE SEQUENCE [LARGE SCALE GENOMIC DNA]</scope>
</reference>
<keyword evidence="5" id="KW-0963">Cytoplasm</keyword>
<dbReference type="Pfam" id="PF11768">
    <property type="entry name" value="Frtz"/>
    <property type="match status" value="1"/>
</dbReference>
<evidence type="ECO:0000256" key="8">
    <source>
        <dbReference type="ARBA" id="ARBA00022794"/>
    </source>
</evidence>
<comment type="caution">
    <text evidence="13">The sequence shown here is derived from an EMBL/GenBank/DDBJ whole genome shotgun (WGS) entry which is preliminary data.</text>
</comment>